<keyword evidence="1" id="KW-0328">Glycosyltransferase</keyword>
<organism evidence="3">
    <name type="scientific">viral metagenome</name>
    <dbReference type="NCBI Taxonomy" id="1070528"/>
    <lineage>
        <taxon>unclassified sequences</taxon>
        <taxon>metagenomes</taxon>
        <taxon>organismal metagenomes</taxon>
    </lineage>
</organism>
<dbReference type="GO" id="GO:0008107">
    <property type="term" value="F:galactoside 2-alpha-L-fucosyltransferase activity"/>
    <property type="evidence" value="ECO:0007669"/>
    <property type="project" value="InterPro"/>
</dbReference>
<dbReference type="Pfam" id="PF01531">
    <property type="entry name" value="Glyco_transf_11"/>
    <property type="match status" value="1"/>
</dbReference>
<evidence type="ECO:0000256" key="1">
    <source>
        <dbReference type="ARBA" id="ARBA00022676"/>
    </source>
</evidence>
<evidence type="ECO:0000256" key="2">
    <source>
        <dbReference type="ARBA" id="ARBA00022679"/>
    </source>
</evidence>
<dbReference type="CDD" id="cd11301">
    <property type="entry name" value="Fut1_Fut2_like"/>
    <property type="match status" value="1"/>
</dbReference>
<evidence type="ECO:0000313" key="3">
    <source>
        <dbReference type="EMBL" id="QHT08296.1"/>
    </source>
</evidence>
<protein>
    <recommendedName>
        <fullName evidence="4">Alpha-1,2-fucosyltransferase</fullName>
    </recommendedName>
</protein>
<dbReference type="PANTHER" id="PTHR11927">
    <property type="entry name" value="GALACTOSIDE 2-L-FUCOSYLTRANSFERASE"/>
    <property type="match status" value="1"/>
</dbReference>
<proteinExistence type="predicted"/>
<dbReference type="PANTHER" id="PTHR11927:SF9">
    <property type="entry name" value="L-FUCOSYLTRANSFERASE"/>
    <property type="match status" value="1"/>
</dbReference>
<accession>A0A6C0CTX2</accession>
<dbReference type="GO" id="GO:0005975">
    <property type="term" value="P:carbohydrate metabolic process"/>
    <property type="evidence" value="ECO:0007669"/>
    <property type="project" value="InterPro"/>
</dbReference>
<dbReference type="AlphaFoldDB" id="A0A6C0CTX2"/>
<reference evidence="3" key="1">
    <citation type="journal article" date="2020" name="Nature">
        <title>Giant virus diversity and host interactions through global metagenomics.</title>
        <authorList>
            <person name="Schulz F."/>
            <person name="Roux S."/>
            <person name="Paez-Espino D."/>
            <person name="Jungbluth S."/>
            <person name="Walsh D.A."/>
            <person name="Denef V.J."/>
            <person name="McMahon K.D."/>
            <person name="Konstantinidis K.T."/>
            <person name="Eloe-Fadrosh E.A."/>
            <person name="Kyrpides N.C."/>
            <person name="Woyke T."/>
        </authorList>
    </citation>
    <scope>NUCLEOTIDE SEQUENCE</scope>
    <source>
        <strain evidence="3">GVMAG-M-3300022752-66</strain>
    </source>
</reference>
<evidence type="ECO:0008006" key="4">
    <source>
        <dbReference type="Google" id="ProtNLM"/>
    </source>
</evidence>
<dbReference type="InterPro" id="IPR002516">
    <property type="entry name" value="Glyco_trans_11"/>
</dbReference>
<name>A0A6C0CTX2_9ZZZZ</name>
<sequence length="279" mass="33471">MITCDLRGGLGNQLFEIITTLSYAIDYNHLFYFENTYTLNNGVTQRHTYWNSLLIFLKKHLTETTYINKLTVVKEKSFNYEELPLITPLDNIILEGFFQSHKYFEKNFRKIYDYLQFEVLKKKATSKYNYDYKEFISMHFRHGDYKHLQDFHPILNYKYYENSLKEILKKTNNKFQKILFFCEKEDNEEIEQIIDTLKKKITNCVFIKVIDEIEDWQQLLLMSACSHNIIANSTFSWWGAYLNTNPTKIVCYPEVWFGPKLTHDTSDLFPESWTKISCV</sequence>
<keyword evidence="2" id="KW-0808">Transferase</keyword>
<dbReference type="GO" id="GO:0016020">
    <property type="term" value="C:membrane"/>
    <property type="evidence" value="ECO:0007669"/>
    <property type="project" value="InterPro"/>
</dbReference>
<dbReference type="EMBL" id="MN739493">
    <property type="protein sequence ID" value="QHT08296.1"/>
    <property type="molecule type" value="Genomic_DNA"/>
</dbReference>